<gene>
    <name evidence="3" type="ORF">ENP55_07230</name>
</gene>
<organism evidence="3">
    <name type="scientific">Thermosphaera aggregans</name>
    <dbReference type="NCBI Taxonomy" id="54254"/>
    <lineage>
        <taxon>Archaea</taxon>
        <taxon>Thermoproteota</taxon>
        <taxon>Thermoprotei</taxon>
        <taxon>Desulfurococcales</taxon>
        <taxon>Desulfurococcaceae</taxon>
        <taxon>Thermosphaera</taxon>
    </lineage>
</organism>
<dbReference type="Gene3D" id="1.10.260.40">
    <property type="entry name" value="lambda repressor-like DNA-binding domains"/>
    <property type="match status" value="1"/>
</dbReference>
<dbReference type="NCBIfam" id="TIGR00270">
    <property type="entry name" value="multiprotein bridging factor aMBF1"/>
    <property type="match status" value="1"/>
</dbReference>
<reference evidence="3" key="1">
    <citation type="journal article" date="2020" name="mSystems">
        <title>Genome- and Community-Level Interaction Insights into Carbon Utilization and Element Cycling Functions of Hydrothermarchaeota in Hydrothermal Sediment.</title>
        <authorList>
            <person name="Zhou Z."/>
            <person name="Liu Y."/>
            <person name="Xu W."/>
            <person name="Pan J."/>
            <person name="Luo Z.H."/>
            <person name="Li M."/>
        </authorList>
    </citation>
    <scope>NUCLEOTIDE SEQUENCE [LARGE SCALE GENOMIC DNA]</scope>
    <source>
        <strain evidence="3">SpSt-23</strain>
    </source>
</reference>
<protein>
    <submittedName>
        <fullName evidence="3">TIGR00270 family protein</fullName>
    </submittedName>
</protein>
<dbReference type="EMBL" id="DSJT01000045">
    <property type="protein sequence ID" value="HEF88039.1"/>
    <property type="molecule type" value="Genomic_DNA"/>
</dbReference>
<proteinExistence type="predicted"/>
<accession>A0A7C2FQ34</accession>
<name>A0A7C2FQ34_9CREN</name>
<dbReference type="SUPFAM" id="SSF47413">
    <property type="entry name" value="lambda repressor-like DNA-binding domains"/>
    <property type="match status" value="1"/>
</dbReference>
<dbReference type="Pfam" id="PF01381">
    <property type="entry name" value="HTH_3"/>
    <property type="match status" value="1"/>
</dbReference>
<dbReference type="InterPro" id="IPR010982">
    <property type="entry name" value="Lambda_DNA-bd_dom_sf"/>
</dbReference>
<dbReference type="GO" id="GO:0003677">
    <property type="term" value="F:DNA binding"/>
    <property type="evidence" value="ECO:0007669"/>
    <property type="project" value="InterPro"/>
</dbReference>
<feature type="domain" description="HTH cro/C1-type" evidence="2">
    <location>
        <begin position="83"/>
        <end position="138"/>
    </location>
</feature>
<dbReference type="SMART" id="SM00530">
    <property type="entry name" value="HTH_XRE"/>
    <property type="match status" value="1"/>
</dbReference>
<feature type="region of interest" description="Disordered" evidence="1">
    <location>
        <begin position="48"/>
        <end position="71"/>
    </location>
</feature>
<dbReference type="PROSITE" id="PS50943">
    <property type="entry name" value="HTH_CROC1"/>
    <property type="match status" value="1"/>
</dbReference>
<comment type="caution">
    <text evidence="3">The sequence shown here is derived from an EMBL/GenBank/DDBJ whole genome shotgun (WGS) entry which is preliminary data.</text>
</comment>
<sequence>MPCYCEICGREVEDNRDCRKIVVEGSVLIACPQCYNKLVTQGRARPYIEEKKKPLPSKPSTSPPKPKPIREEYEVVEDYAKRVREARERLGWTQQVLAQKVKESENIIKRIEAGRLKPGIDLARRLEKVLGIKLLEPIVDESAPASGRSDDFITIGDLVRLNKEDKGGS</sequence>
<evidence type="ECO:0000256" key="1">
    <source>
        <dbReference type="SAM" id="MobiDB-lite"/>
    </source>
</evidence>
<dbReference type="CDD" id="cd00093">
    <property type="entry name" value="HTH_XRE"/>
    <property type="match status" value="1"/>
</dbReference>
<dbReference type="InterPro" id="IPR004451">
    <property type="entry name" value="MJ0586"/>
</dbReference>
<dbReference type="InterPro" id="IPR001387">
    <property type="entry name" value="Cro/C1-type_HTH"/>
</dbReference>
<evidence type="ECO:0000259" key="2">
    <source>
        <dbReference type="PROSITE" id="PS50943"/>
    </source>
</evidence>
<dbReference type="AlphaFoldDB" id="A0A7C2FQ34"/>
<evidence type="ECO:0000313" key="3">
    <source>
        <dbReference type="EMBL" id="HEF88039.1"/>
    </source>
</evidence>